<dbReference type="EMBL" id="CM000362">
    <property type="protein sequence ID" value="EDX05960.1"/>
    <property type="molecule type" value="Genomic_DNA"/>
</dbReference>
<dbReference type="STRING" id="7240.B4QDU8"/>
<name>B4QDU8_DROSI</name>
<feature type="region of interest" description="Disordered" evidence="1">
    <location>
        <begin position="47"/>
        <end position="89"/>
    </location>
</feature>
<reference evidence="2 3" key="1">
    <citation type="journal article" date="2007" name="Nature">
        <title>Evolution of genes and genomes on the Drosophila phylogeny.</title>
        <authorList>
            <consortium name="Drosophila 12 Genomes Consortium"/>
            <person name="Clark A.G."/>
            <person name="Eisen M.B."/>
            <person name="Smith D.R."/>
            <person name="Bergman C.M."/>
            <person name="Oliver B."/>
            <person name="Markow T.A."/>
            <person name="Kaufman T.C."/>
            <person name="Kellis M."/>
            <person name="Gelbart W."/>
            <person name="Iyer V.N."/>
            <person name="Pollard D.A."/>
            <person name="Sackton T.B."/>
            <person name="Larracuente A.M."/>
            <person name="Singh N.D."/>
            <person name="Abad J.P."/>
            <person name="Abt D.N."/>
            <person name="Adryan B."/>
            <person name="Aguade M."/>
            <person name="Akashi H."/>
            <person name="Anderson W.W."/>
            <person name="Aquadro C.F."/>
            <person name="Ardell D.H."/>
            <person name="Arguello R."/>
            <person name="Artieri C.G."/>
            <person name="Barbash D.A."/>
            <person name="Barker D."/>
            <person name="Barsanti P."/>
            <person name="Batterham P."/>
            <person name="Batzoglou S."/>
            <person name="Begun D."/>
            <person name="Bhutkar A."/>
            <person name="Blanco E."/>
            <person name="Bosak S.A."/>
            <person name="Bradley R.K."/>
            <person name="Brand A.D."/>
            <person name="Brent M.R."/>
            <person name="Brooks A.N."/>
            <person name="Brown R.H."/>
            <person name="Butlin R.K."/>
            <person name="Caggese C."/>
            <person name="Calvi B.R."/>
            <person name="Bernardo de Carvalho A."/>
            <person name="Caspi A."/>
            <person name="Castrezana S."/>
            <person name="Celniker S.E."/>
            <person name="Chang J.L."/>
            <person name="Chapple C."/>
            <person name="Chatterji S."/>
            <person name="Chinwalla A."/>
            <person name="Civetta A."/>
            <person name="Clifton S.W."/>
            <person name="Comeron J.M."/>
            <person name="Costello J.C."/>
            <person name="Coyne J.A."/>
            <person name="Daub J."/>
            <person name="David R.G."/>
            <person name="Delcher A.L."/>
            <person name="Delehaunty K."/>
            <person name="Do C.B."/>
            <person name="Ebling H."/>
            <person name="Edwards K."/>
            <person name="Eickbush T."/>
            <person name="Evans J.D."/>
            <person name="Filipski A."/>
            <person name="Findeiss S."/>
            <person name="Freyhult E."/>
            <person name="Fulton L."/>
            <person name="Fulton R."/>
            <person name="Garcia A.C."/>
            <person name="Gardiner A."/>
            <person name="Garfield D.A."/>
            <person name="Garvin B.E."/>
            <person name="Gibson G."/>
            <person name="Gilbert D."/>
            <person name="Gnerre S."/>
            <person name="Godfrey J."/>
            <person name="Good R."/>
            <person name="Gotea V."/>
            <person name="Gravely B."/>
            <person name="Greenberg A.J."/>
            <person name="Griffiths-Jones S."/>
            <person name="Gross S."/>
            <person name="Guigo R."/>
            <person name="Gustafson E.A."/>
            <person name="Haerty W."/>
            <person name="Hahn M.W."/>
            <person name="Halligan D.L."/>
            <person name="Halpern A.L."/>
            <person name="Halter G.M."/>
            <person name="Han M.V."/>
            <person name="Heger A."/>
            <person name="Hillier L."/>
            <person name="Hinrichs A.S."/>
            <person name="Holmes I."/>
            <person name="Hoskins R.A."/>
            <person name="Hubisz M.J."/>
            <person name="Hultmark D."/>
            <person name="Huntley M.A."/>
            <person name="Jaffe D.B."/>
            <person name="Jagadeeshan S."/>
            <person name="Jeck W.R."/>
            <person name="Johnson J."/>
            <person name="Jones C.D."/>
            <person name="Jordan W.C."/>
            <person name="Karpen G.H."/>
            <person name="Kataoka E."/>
            <person name="Keightley P.D."/>
            <person name="Kheradpour P."/>
            <person name="Kirkness E.F."/>
            <person name="Koerich L.B."/>
            <person name="Kristiansen K."/>
            <person name="Kudrna D."/>
            <person name="Kulathinal R.J."/>
            <person name="Kumar S."/>
            <person name="Kwok R."/>
            <person name="Lander E."/>
            <person name="Langley C.H."/>
            <person name="Lapoint R."/>
            <person name="Lazzaro B.P."/>
            <person name="Lee S.J."/>
            <person name="Levesque L."/>
            <person name="Li R."/>
            <person name="Lin C.F."/>
            <person name="Lin M.F."/>
            <person name="Lindblad-Toh K."/>
            <person name="Llopart A."/>
            <person name="Long M."/>
            <person name="Low L."/>
            <person name="Lozovsky E."/>
            <person name="Lu J."/>
            <person name="Luo M."/>
            <person name="Machado C.A."/>
            <person name="Makalowski W."/>
            <person name="Marzo M."/>
            <person name="Matsuda M."/>
            <person name="Matzkin L."/>
            <person name="McAllister B."/>
            <person name="McBride C.S."/>
            <person name="McKernan B."/>
            <person name="McKernan K."/>
            <person name="Mendez-Lago M."/>
            <person name="Minx P."/>
            <person name="Mollenhauer M.U."/>
            <person name="Montooth K."/>
            <person name="Mount S.M."/>
            <person name="Mu X."/>
            <person name="Myers E."/>
            <person name="Negre B."/>
            <person name="Newfeld S."/>
            <person name="Nielsen R."/>
            <person name="Noor M.A."/>
            <person name="O'Grady P."/>
            <person name="Pachter L."/>
            <person name="Papaceit M."/>
            <person name="Parisi M.J."/>
            <person name="Parisi M."/>
            <person name="Parts L."/>
            <person name="Pedersen J.S."/>
            <person name="Pesole G."/>
            <person name="Phillippy A.M."/>
            <person name="Ponting C.P."/>
            <person name="Pop M."/>
            <person name="Porcelli D."/>
            <person name="Powell J.R."/>
            <person name="Prohaska S."/>
            <person name="Pruitt K."/>
            <person name="Puig M."/>
            <person name="Quesneville H."/>
            <person name="Ram K.R."/>
            <person name="Rand D."/>
            <person name="Rasmussen M.D."/>
            <person name="Reed L.K."/>
            <person name="Reenan R."/>
            <person name="Reily A."/>
            <person name="Remington K.A."/>
            <person name="Rieger T.T."/>
            <person name="Ritchie M.G."/>
            <person name="Robin C."/>
            <person name="Rogers Y.H."/>
            <person name="Rohde C."/>
            <person name="Rozas J."/>
            <person name="Rubenfield M.J."/>
            <person name="Ruiz A."/>
            <person name="Russo S."/>
            <person name="Salzberg S.L."/>
            <person name="Sanchez-Gracia A."/>
            <person name="Saranga D.J."/>
            <person name="Sato H."/>
            <person name="Schaeffer S.W."/>
            <person name="Schatz M.C."/>
            <person name="Schlenke T."/>
            <person name="Schwartz R."/>
            <person name="Segarra C."/>
            <person name="Singh R.S."/>
            <person name="Sirot L."/>
            <person name="Sirota M."/>
            <person name="Sisneros N.B."/>
            <person name="Smith C.D."/>
            <person name="Smith T.F."/>
            <person name="Spieth J."/>
            <person name="Stage D.E."/>
            <person name="Stark A."/>
            <person name="Stephan W."/>
            <person name="Strausberg R.L."/>
            <person name="Strempel S."/>
            <person name="Sturgill D."/>
            <person name="Sutton G."/>
            <person name="Sutton G.G."/>
            <person name="Tao W."/>
            <person name="Teichmann S."/>
            <person name="Tobari Y.N."/>
            <person name="Tomimura Y."/>
            <person name="Tsolas J.M."/>
            <person name="Valente V.L."/>
            <person name="Venter E."/>
            <person name="Venter J.C."/>
            <person name="Vicario S."/>
            <person name="Vieira F.G."/>
            <person name="Vilella A.J."/>
            <person name="Villasante A."/>
            <person name="Walenz B."/>
            <person name="Wang J."/>
            <person name="Wasserman M."/>
            <person name="Watts T."/>
            <person name="Wilson D."/>
            <person name="Wilson R.K."/>
            <person name="Wing R.A."/>
            <person name="Wolfner M.F."/>
            <person name="Wong A."/>
            <person name="Wong G.K."/>
            <person name="Wu C.I."/>
            <person name="Wu G."/>
            <person name="Yamamoto D."/>
            <person name="Yang H.P."/>
            <person name="Yang S.P."/>
            <person name="Yorke J.A."/>
            <person name="Yoshida K."/>
            <person name="Zdobnov E."/>
            <person name="Zhang P."/>
            <person name="Zhang Y."/>
            <person name="Zimin A.V."/>
            <person name="Baldwin J."/>
            <person name="Abdouelleil A."/>
            <person name="Abdulkadir J."/>
            <person name="Abebe A."/>
            <person name="Abera B."/>
            <person name="Abreu J."/>
            <person name="Acer S.C."/>
            <person name="Aftuck L."/>
            <person name="Alexander A."/>
            <person name="An P."/>
            <person name="Anderson E."/>
            <person name="Anderson S."/>
            <person name="Arachi H."/>
            <person name="Azer M."/>
            <person name="Bachantsang P."/>
            <person name="Barry A."/>
            <person name="Bayul T."/>
            <person name="Berlin A."/>
            <person name="Bessette D."/>
            <person name="Bloom T."/>
            <person name="Blye J."/>
            <person name="Boguslavskiy L."/>
            <person name="Bonnet C."/>
            <person name="Boukhgalter B."/>
            <person name="Bourzgui I."/>
            <person name="Brown A."/>
            <person name="Cahill P."/>
            <person name="Channer S."/>
            <person name="Cheshatsang Y."/>
            <person name="Chuda L."/>
            <person name="Citroen M."/>
            <person name="Collymore A."/>
            <person name="Cooke P."/>
            <person name="Costello M."/>
            <person name="D'Aco K."/>
            <person name="Daza R."/>
            <person name="De Haan G."/>
            <person name="DeGray S."/>
            <person name="DeMaso C."/>
            <person name="Dhargay N."/>
            <person name="Dooley K."/>
            <person name="Dooley E."/>
            <person name="Doricent M."/>
            <person name="Dorje P."/>
            <person name="Dorjee K."/>
            <person name="Dupes A."/>
            <person name="Elong R."/>
            <person name="Falk J."/>
            <person name="Farina A."/>
            <person name="Faro S."/>
            <person name="Ferguson D."/>
            <person name="Fisher S."/>
            <person name="Foley C.D."/>
            <person name="Franke A."/>
            <person name="Friedrich D."/>
            <person name="Gadbois L."/>
            <person name="Gearin G."/>
            <person name="Gearin C.R."/>
            <person name="Giannoukos G."/>
            <person name="Goode T."/>
            <person name="Graham J."/>
            <person name="Grandbois E."/>
            <person name="Grewal S."/>
            <person name="Gyaltsen K."/>
            <person name="Hafez N."/>
            <person name="Hagos B."/>
            <person name="Hall J."/>
            <person name="Henson C."/>
            <person name="Hollinger A."/>
            <person name="Honan T."/>
            <person name="Huard M.D."/>
            <person name="Hughes L."/>
            <person name="Hurhula B."/>
            <person name="Husby M.E."/>
            <person name="Kamat A."/>
            <person name="Kanga B."/>
            <person name="Kashin S."/>
            <person name="Khazanovich D."/>
            <person name="Kisner P."/>
            <person name="Lance K."/>
            <person name="Lara M."/>
            <person name="Lee W."/>
            <person name="Lennon N."/>
            <person name="Letendre F."/>
            <person name="LeVine R."/>
            <person name="Lipovsky A."/>
            <person name="Liu X."/>
            <person name="Liu J."/>
            <person name="Liu S."/>
            <person name="Lokyitsang T."/>
            <person name="Lokyitsang Y."/>
            <person name="Lubonja R."/>
            <person name="Lui A."/>
            <person name="MacDonald P."/>
            <person name="Magnisalis V."/>
            <person name="Maru K."/>
            <person name="Matthews C."/>
            <person name="McCusker W."/>
            <person name="McDonough S."/>
            <person name="Mehta T."/>
            <person name="Meldrim J."/>
            <person name="Meneus L."/>
            <person name="Mihai O."/>
            <person name="Mihalev A."/>
            <person name="Mihova T."/>
            <person name="Mittelman R."/>
            <person name="Mlenga V."/>
            <person name="Montmayeur A."/>
            <person name="Mulrain L."/>
            <person name="Navidi A."/>
            <person name="Naylor J."/>
            <person name="Negash T."/>
            <person name="Nguyen T."/>
            <person name="Nguyen N."/>
            <person name="Nicol R."/>
            <person name="Norbu C."/>
            <person name="Norbu N."/>
            <person name="Novod N."/>
            <person name="O'Neill B."/>
            <person name="Osman S."/>
            <person name="Markiewicz E."/>
            <person name="Oyono O.L."/>
            <person name="Patti C."/>
            <person name="Phunkhang P."/>
            <person name="Pierre F."/>
            <person name="Priest M."/>
            <person name="Raghuraman S."/>
            <person name="Rege F."/>
            <person name="Reyes R."/>
            <person name="Rise C."/>
            <person name="Rogov P."/>
            <person name="Ross K."/>
            <person name="Ryan E."/>
            <person name="Settipalli S."/>
            <person name="Shea T."/>
            <person name="Sherpa N."/>
            <person name="Shi L."/>
            <person name="Shih D."/>
            <person name="Sparrow T."/>
            <person name="Spaulding J."/>
            <person name="Stalker J."/>
            <person name="Stange-Thomann N."/>
            <person name="Stavropoulos S."/>
            <person name="Stone C."/>
            <person name="Strader C."/>
            <person name="Tesfaye S."/>
            <person name="Thomson T."/>
            <person name="Thoulutsang Y."/>
            <person name="Thoulutsang D."/>
            <person name="Topham K."/>
            <person name="Topping I."/>
            <person name="Tsamla T."/>
            <person name="Vassiliev H."/>
            <person name="Vo A."/>
            <person name="Wangchuk T."/>
            <person name="Wangdi T."/>
            <person name="Weiand M."/>
            <person name="Wilkinson J."/>
            <person name="Wilson A."/>
            <person name="Yadav S."/>
            <person name="Young G."/>
            <person name="Yu Q."/>
            <person name="Zembek L."/>
            <person name="Zhong D."/>
            <person name="Zimmer A."/>
            <person name="Zwirko Z."/>
            <person name="Jaffe D.B."/>
            <person name="Alvarez P."/>
            <person name="Brockman W."/>
            <person name="Butler J."/>
            <person name="Chin C."/>
            <person name="Gnerre S."/>
            <person name="Grabherr M."/>
            <person name="Kleber M."/>
            <person name="Mauceli E."/>
            <person name="MacCallum I."/>
        </authorList>
    </citation>
    <scope>NUCLEOTIDE SEQUENCE [LARGE SCALE GENOMIC DNA]</scope>
    <source>
        <strain evidence="3">white501</strain>
    </source>
</reference>
<dbReference type="AlphaFoldDB" id="B4QDU8"/>
<protein>
    <submittedName>
        <fullName evidence="2">GD10449</fullName>
    </submittedName>
</protein>
<dbReference type="OrthoDB" id="515971at2759"/>
<dbReference type="GO" id="GO:0030425">
    <property type="term" value="C:dendrite"/>
    <property type="evidence" value="ECO:0007669"/>
    <property type="project" value="EnsemblMetazoa"/>
</dbReference>
<accession>B4QDU8</accession>
<sequence length="143" mass="16795">MVFKGKSYRQYRDGPLDWRLMGKQKVRDKATDVHLINTIKQLKERLNAAERNIKERSTGSKRGSNLAEPKEKDGDTSETRQSEANKRKDQLIGLAEPLSNFKECQSQLKQRAVHTGRIKYSLLLWHHHYSLYPSRTFKRGWRV</sequence>
<dbReference type="HOGENOM" id="CLU_1808225_0_0_1"/>
<dbReference type="GO" id="GO:0036064">
    <property type="term" value="C:ciliary basal body"/>
    <property type="evidence" value="ECO:0007669"/>
    <property type="project" value="EnsemblMetazoa"/>
</dbReference>
<dbReference type="Proteomes" id="UP000000304">
    <property type="component" value="Chromosome 2R"/>
</dbReference>
<evidence type="ECO:0000313" key="3">
    <source>
        <dbReference type="Proteomes" id="UP000000304"/>
    </source>
</evidence>
<proteinExistence type="predicted"/>
<evidence type="ECO:0000256" key="1">
    <source>
        <dbReference type="SAM" id="MobiDB-lite"/>
    </source>
</evidence>
<keyword evidence="3" id="KW-1185">Reference proteome</keyword>
<feature type="compositionally biased region" description="Basic and acidic residues" evidence="1">
    <location>
        <begin position="47"/>
        <end position="58"/>
    </location>
</feature>
<dbReference type="GO" id="GO:0035869">
    <property type="term" value="C:ciliary transition zone"/>
    <property type="evidence" value="ECO:0007669"/>
    <property type="project" value="EnsemblMetazoa"/>
</dbReference>
<organism evidence="2 3">
    <name type="scientific">Drosophila simulans</name>
    <name type="common">Fruit fly</name>
    <dbReference type="NCBI Taxonomy" id="7240"/>
    <lineage>
        <taxon>Eukaryota</taxon>
        <taxon>Metazoa</taxon>
        <taxon>Ecdysozoa</taxon>
        <taxon>Arthropoda</taxon>
        <taxon>Hexapoda</taxon>
        <taxon>Insecta</taxon>
        <taxon>Pterygota</taxon>
        <taxon>Neoptera</taxon>
        <taxon>Endopterygota</taxon>
        <taxon>Diptera</taxon>
        <taxon>Brachycera</taxon>
        <taxon>Muscomorpha</taxon>
        <taxon>Ephydroidea</taxon>
        <taxon>Drosophilidae</taxon>
        <taxon>Drosophila</taxon>
        <taxon>Sophophora</taxon>
    </lineage>
</organism>
<feature type="compositionally biased region" description="Basic and acidic residues" evidence="1">
    <location>
        <begin position="68"/>
        <end position="89"/>
    </location>
</feature>
<evidence type="ECO:0000313" key="2">
    <source>
        <dbReference type="EMBL" id="EDX05960.1"/>
    </source>
</evidence>
<gene>
    <name evidence="2" type="primary">Dsim\GD10449</name>
    <name evidence="2" type="ORF">Dsim_GD10449</name>
</gene>